<sequence>MNAPNRHERFVVPEGEKKVEYVKDTKVQNAARFICNREDHTLGNIVRMQLHRDPNVTFSGYQIPHPLTPKVNVQVQTTKDSTPIRAFDESLTELVEEITTIKDVFQAELKNHHALISDKIRRLLVVPTGVRGTATIVV</sequence>
<dbReference type="InterPro" id="IPR009025">
    <property type="entry name" value="RBP11-like_dimer"/>
</dbReference>
<dbReference type="Proteomes" id="UP001190700">
    <property type="component" value="Unassembled WGS sequence"/>
</dbReference>
<dbReference type="EMBL" id="LGRX02032091">
    <property type="protein sequence ID" value="KAK3244227.1"/>
    <property type="molecule type" value="Genomic_DNA"/>
</dbReference>
<evidence type="ECO:0000256" key="4">
    <source>
        <dbReference type="ARBA" id="ARBA00023242"/>
    </source>
</evidence>
<comment type="caution">
    <text evidence="7">The sequence shown here is derived from an EMBL/GenBank/DDBJ whole genome shotgun (WGS) entry which is preliminary data.</text>
</comment>
<comment type="subcellular location">
    <subcellularLocation>
        <location evidence="1">Nucleus</location>
    </subcellularLocation>
</comment>
<keyword evidence="2" id="KW-0240">DNA-directed RNA polymerase</keyword>
<comment type="similarity">
    <text evidence="5">Belongs to the archaeal Rpo11/eukaryotic RPB11/RPC19 RNA polymerase subunit family.</text>
</comment>
<proteinExistence type="inferred from homology"/>
<dbReference type="GO" id="GO:0046983">
    <property type="term" value="F:protein dimerization activity"/>
    <property type="evidence" value="ECO:0007669"/>
    <property type="project" value="InterPro"/>
</dbReference>
<dbReference type="InterPro" id="IPR022905">
    <property type="entry name" value="Rpo11-like"/>
</dbReference>
<gene>
    <name evidence="7" type="ORF">CYMTET_46153</name>
</gene>
<evidence type="ECO:0000259" key="6">
    <source>
        <dbReference type="Pfam" id="PF13656"/>
    </source>
</evidence>
<dbReference type="InterPro" id="IPR037685">
    <property type="entry name" value="RBP11"/>
</dbReference>
<evidence type="ECO:0000256" key="5">
    <source>
        <dbReference type="ARBA" id="ARBA00025751"/>
    </source>
</evidence>
<dbReference type="GO" id="GO:0005665">
    <property type="term" value="C:RNA polymerase II, core complex"/>
    <property type="evidence" value="ECO:0007669"/>
    <property type="project" value="InterPro"/>
</dbReference>
<accession>A0AAE0BYT0</accession>
<dbReference type="InterPro" id="IPR036603">
    <property type="entry name" value="RBP11-like"/>
</dbReference>
<protein>
    <recommendedName>
        <fullName evidence="6">DNA-directed RNA polymerase RBP11-like dimerisation domain-containing protein</fullName>
    </recommendedName>
</protein>
<evidence type="ECO:0000256" key="2">
    <source>
        <dbReference type="ARBA" id="ARBA00022478"/>
    </source>
</evidence>
<name>A0AAE0BYT0_9CHLO</name>
<dbReference type="Gene3D" id="3.30.1360.10">
    <property type="entry name" value="RNA polymerase, RBP11-like subunit"/>
    <property type="match status" value="1"/>
</dbReference>
<dbReference type="SUPFAM" id="SSF55257">
    <property type="entry name" value="RBP11-like subunits of RNA polymerase"/>
    <property type="match status" value="1"/>
</dbReference>
<keyword evidence="8" id="KW-1185">Reference proteome</keyword>
<dbReference type="CDD" id="cd06926">
    <property type="entry name" value="RNAP_II_RPB11"/>
    <property type="match status" value="1"/>
</dbReference>
<evidence type="ECO:0000256" key="3">
    <source>
        <dbReference type="ARBA" id="ARBA00023163"/>
    </source>
</evidence>
<organism evidence="7 8">
    <name type="scientific">Cymbomonas tetramitiformis</name>
    <dbReference type="NCBI Taxonomy" id="36881"/>
    <lineage>
        <taxon>Eukaryota</taxon>
        <taxon>Viridiplantae</taxon>
        <taxon>Chlorophyta</taxon>
        <taxon>Pyramimonadophyceae</taxon>
        <taxon>Pyramimonadales</taxon>
        <taxon>Pyramimonadaceae</taxon>
        <taxon>Cymbomonas</taxon>
    </lineage>
</organism>
<dbReference type="PANTHER" id="PTHR13946:SF16">
    <property type="entry name" value="DNA-DIRECTED RNA POLYMERASE II SUBUNIT RPB11"/>
    <property type="match status" value="1"/>
</dbReference>
<feature type="domain" description="DNA-directed RNA polymerase RBP11-like dimerisation" evidence="6">
    <location>
        <begin position="31"/>
        <end position="103"/>
    </location>
</feature>
<evidence type="ECO:0000313" key="8">
    <source>
        <dbReference type="Proteomes" id="UP001190700"/>
    </source>
</evidence>
<keyword evidence="4" id="KW-0539">Nucleus</keyword>
<dbReference type="Pfam" id="PF13656">
    <property type="entry name" value="RNA_pol_L_2"/>
    <property type="match status" value="1"/>
</dbReference>
<dbReference type="PANTHER" id="PTHR13946">
    <property type="entry name" value="DNA-DIRECTED RNA POLYMERASE I,II,III"/>
    <property type="match status" value="1"/>
</dbReference>
<dbReference type="AlphaFoldDB" id="A0AAE0BYT0"/>
<evidence type="ECO:0000256" key="1">
    <source>
        <dbReference type="ARBA" id="ARBA00004123"/>
    </source>
</evidence>
<dbReference type="GO" id="GO:0006366">
    <property type="term" value="P:transcription by RNA polymerase II"/>
    <property type="evidence" value="ECO:0007669"/>
    <property type="project" value="InterPro"/>
</dbReference>
<dbReference type="HAMAP" id="MF_00261">
    <property type="entry name" value="RNApol_arch_Rpo11"/>
    <property type="match status" value="1"/>
</dbReference>
<dbReference type="GO" id="GO:0003899">
    <property type="term" value="F:DNA-directed RNA polymerase activity"/>
    <property type="evidence" value="ECO:0007669"/>
    <property type="project" value="InterPro"/>
</dbReference>
<reference evidence="7 8" key="1">
    <citation type="journal article" date="2015" name="Genome Biol. Evol.">
        <title>Comparative Genomics of a Bacterivorous Green Alga Reveals Evolutionary Causalities and Consequences of Phago-Mixotrophic Mode of Nutrition.</title>
        <authorList>
            <person name="Burns J.A."/>
            <person name="Paasch A."/>
            <person name="Narechania A."/>
            <person name="Kim E."/>
        </authorList>
    </citation>
    <scope>NUCLEOTIDE SEQUENCE [LARGE SCALE GENOMIC DNA]</scope>
    <source>
        <strain evidence="7 8">PLY_AMNH</strain>
    </source>
</reference>
<evidence type="ECO:0000313" key="7">
    <source>
        <dbReference type="EMBL" id="KAK3244227.1"/>
    </source>
</evidence>
<keyword evidence="3" id="KW-0804">Transcription</keyword>